<dbReference type="GO" id="GO:0005737">
    <property type="term" value="C:cytoplasm"/>
    <property type="evidence" value="ECO:0007669"/>
    <property type="project" value="UniProtKB-SubCell"/>
</dbReference>
<evidence type="ECO:0000313" key="10">
    <source>
        <dbReference type="Proteomes" id="UP000233040"/>
    </source>
</evidence>
<protein>
    <recommendedName>
        <fullName evidence="7">Lysine-specific demethylase</fullName>
        <ecNumber evidence="7">1.14.11.65</ecNumber>
    </recommendedName>
</protein>
<dbReference type="GO" id="GO:0000785">
    <property type="term" value="C:chromatin"/>
    <property type="evidence" value="ECO:0007669"/>
    <property type="project" value="TreeGrafter"/>
</dbReference>
<name>A0A2K5QIY3_CEBIM</name>
<reference evidence="9" key="2">
    <citation type="submission" date="2025-09" db="UniProtKB">
        <authorList>
            <consortium name="Ensembl"/>
        </authorList>
    </citation>
    <scope>IDENTIFICATION</scope>
</reference>
<dbReference type="GO" id="GO:0006357">
    <property type="term" value="P:regulation of transcription by RNA polymerase II"/>
    <property type="evidence" value="ECO:0007669"/>
    <property type="project" value="TreeGrafter"/>
</dbReference>
<evidence type="ECO:0000256" key="3">
    <source>
        <dbReference type="ARBA" id="ARBA00022490"/>
    </source>
</evidence>
<evidence type="ECO:0000256" key="4">
    <source>
        <dbReference type="ARBA" id="ARBA00022723"/>
    </source>
</evidence>
<dbReference type="GO" id="GO:0003712">
    <property type="term" value="F:transcription coregulator activity"/>
    <property type="evidence" value="ECO:0007669"/>
    <property type="project" value="TreeGrafter"/>
</dbReference>
<proteinExistence type="inferred from homology"/>
<keyword evidence="4 7" id="KW-0479">Metal-binding</keyword>
<dbReference type="EC" id="1.14.11.65" evidence="7"/>
<dbReference type="GO" id="GO:0000118">
    <property type="term" value="C:histone deacetylase complex"/>
    <property type="evidence" value="ECO:0007669"/>
    <property type="project" value="UniProtKB-UniRule"/>
</dbReference>
<dbReference type="GO" id="GO:0070988">
    <property type="term" value="P:demethylation"/>
    <property type="evidence" value="ECO:0007669"/>
    <property type="project" value="UniProtKB-UniRule"/>
</dbReference>
<comment type="domain">
    <text evidence="7">The JmjC domain and the C6-type zinc-finger are required for the demethylation activity.</text>
</comment>
<organism evidence="9 10">
    <name type="scientific">Cebus imitator</name>
    <name type="common">Panamanian white-faced capuchin</name>
    <name type="synonym">Cebus capucinus imitator</name>
    <dbReference type="NCBI Taxonomy" id="2715852"/>
    <lineage>
        <taxon>Eukaryota</taxon>
        <taxon>Metazoa</taxon>
        <taxon>Chordata</taxon>
        <taxon>Craniata</taxon>
        <taxon>Vertebrata</taxon>
        <taxon>Euteleostomi</taxon>
        <taxon>Mammalia</taxon>
        <taxon>Eutheria</taxon>
        <taxon>Euarchontoglires</taxon>
        <taxon>Primates</taxon>
        <taxon>Haplorrhini</taxon>
        <taxon>Platyrrhini</taxon>
        <taxon>Cebidae</taxon>
        <taxon>Cebinae</taxon>
        <taxon>Cebus</taxon>
    </lineage>
</organism>
<dbReference type="GO" id="GO:0140683">
    <property type="term" value="F:histone H3K9me/H3K9me2 demethylase activity"/>
    <property type="evidence" value="ECO:0007669"/>
    <property type="project" value="UniProtKB-EC"/>
</dbReference>
<dbReference type="STRING" id="9516.ENSCCAP00000015839"/>
<dbReference type="AlphaFoldDB" id="A0A2K5QIY3"/>
<comment type="catalytic activity">
    <reaction evidence="6 7">
        <text>N(6),N(6)-dimethyl-L-lysyl(9)-[histone H3] + 2 2-oxoglutarate + 2 O2 = L-lysyl(9)-[histone H3] + 2 formaldehyde + 2 succinate + 2 CO2</text>
        <dbReference type="Rhea" id="RHEA:60188"/>
        <dbReference type="Rhea" id="RHEA-COMP:15541"/>
        <dbReference type="Rhea" id="RHEA-COMP:15546"/>
        <dbReference type="ChEBI" id="CHEBI:15379"/>
        <dbReference type="ChEBI" id="CHEBI:16526"/>
        <dbReference type="ChEBI" id="CHEBI:16810"/>
        <dbReference type="ChEBI" id="CHEBI:16842"/>
        <dbReference type="ChEBI" id="CHEBI:29969"/>
        <dbReference type="ChEBI" id="CHEBI:30031"/>
        <dbReference type="ChEBI" id="CHEBI:61976"/>
        <dbReference type="EC" id="1.14.11.65"/>
    </reaction>
</comment>
<sequence>MANIPLPEYTRRDGKLNLASRLPSYFVRPDLGPKMYNAYGLIAPEDREYGTINLHLDVSDAANVMVYVGIPKGQCEEEEVLKTIQDGDSDELKIKRFIEGKEKPGALWHIYAVSEEQGQENPADHDPIHDQSWYLGRSLRKRLHQEYGVQGWAIVQFLGDVVFIPAGAPHQVHNLYSCIKVAEDFVSPEHVKHYFWLTQEFRYLSQTHTNHEDKLQVKNVIYHAVKDAVAMLKASESSFGKP</sequence>
<dbReference type="InterPro" id="IPR003347">
    <property type="entry name" value="JmjC_dom"/>
</dbReference>
<dbReference type="InterPro" id="IPR045109">
    <property type="entry name" value="LSDs-like"/>
</dbReference>
<reference evidence="9" key="1">
    <citation type="submission" date="2025-08" db="UniProtKB">
        <authorList>
            <consortium name="Ensembl"/>
        </authorList>
    </citation>
    <scope>IDENTIFICATION</scope>
</reference>
<dbReference type="Ensembl" id="ENSCCAT00000033286.1">
    <property type="protein sequence ID" value="ENSCCAP00000015839.1"/>
    <property type="gene ID" value="ENSCCAG00000025716.1"/>
</dbReference>
<keyword evidence="5 7" id="KW-0539">Nucleus</keyword>
<keyword evidence="10" id="KW-1185">Reference proteome</keyword>
<dbReference type="Proteomes" id="UP000233040">
    <property type="component" value="Unassembled WGS sequence"/>
</dbReference>
<evidence type="ECO:0000256" key="7">
    <source>
        <dbReference type="RuleBase" id="RU369087"/>
    </source>
</evidence>
<evidence type="ECO:0000256" key="6">
    <source>
        <dbReference type="ARBA" id="ARBA00047648"/>
    </source>
</evidence>
<comment type="subcellular location">
    <subcellularLocation>
        <location evidence="2">Cytoplasm</location>
    </subcellularLocation>
    <subcellularLocation>
        <location evidence="1 7">Nucleus</location>
    </subcellularLocation>
</comment>
<dbReference type="GO" id="GO:0046872">
    <property type="term" value="F:metal ion binding"/>
    <property type="evidence" value="ECO:0007669"/>
    <property type="project" value="UniProtKB-UniRule"/>
</dbReference>
<dbReference type="PANTHER" id="PTHR12549">
    <property type="entry name" value="JMJC DOMAIN-CONTAINING HISTONE DEMETHYLATION PROTEIN"/>
    <property type="match status" value="1"/>
</dbReference>
<keyword evidence="7" id="KW-0408">Iron</keyword>
<evidence type="ECO:0000256" key="2">
    <source>
        <dbReference type="ARBA" id="ARBA00004496"/>
    </source>
</evidence>
<comment type="cofactor">
    <cofactor evidence="7">
        <name>Fe(2+)</name>
        <dbReference type="ChEBI" id="CHEBI:29033"/>
    </cofactor>
    <text evidence="7">Binds 1 Fe(2+) ion per subunit.</text>
</comment>
<evidence type="ECO:0000259" key="8">
    <source>
        <dbReference type="PROSITE" id="PS51184"/>
    </source>
</evidence>
<evidence type="ECO:0000313" key="9">
    <source>
        <dbReference type="Ensembl" id="ENSCCAP00000015839.1"/>
    </source>
</evidence>
<dbReference type="Gene3D" id="2.60.120.650">
    <property type="entry name" value="Cupin"/>
    <property type="match status" value="1"/>
</dbReference>
<accession>A0A2K5QIY3</accession>
<dbReference type="GeneTree" id="ENSGT00940000160135"/>
<evidence type="ECO:0000256" key="1">
    <source>
        <dbReference type="ARBA" id="ARBA00004123"/>
    </source>
</evidence>
<comment type="similarity">
    <text evidence="7">Belongs to the JHDM2 histone demethylase family.</text>
</comment>
<dbReference type="OMA" id="CEATRIR"/>
<dbReference type="SUPFAM" id="SSF51197">
    <property type="entry name" value="Clavaminate synthase-like"/>
    <property type="match status" value="1"/>
</dbReference>
<dbReference type="PANTHER" id="PTHR12549:SF7">
    <property type="entry name" value="LYSINE-SPECIFIC DEMETHYLASE 3A"/>
    <property type="match status" value="1"/>
</dbReference>
<comment type="domain">
    <text evidence="7">Leu-Xaa-Xaa-Leu-Leu (LXXLL) motifs are known to mediate the association with nuclear receptors.</text>
</comment>
<keyword evidence="3" id="KW-0963">Cytoplasm</keyword>
<dbReference type="GO" id="GO:0031490">
    <property type="term" value="F:chromatin DNA binding"/>
    <property type="evidence" value="ECO:0007669"/>
    <property type="project" value="TreeGrafter"/>
</dbReference>
<evidence type="ECO:0000256" key="5">
    <source>
        <dbReference type="ARBA" id="ARBA00023242"/>
    </source>
</evidence>
<dbReference type="Pfam" id="PF02373">
    <property type="entry name" value="JmjC"/>
    <property type="match status" value="1"/>
</dbReference>
<comment type="function">
    <text evidence="7">Histone demethylase that specifically demethylates 'Lys-9' of histone H3, thereby playing a central role in histone code.</text>
</comment>
<dbReference type="SMART" id="SM00558">
    <property type="entry name" value="JmjC"/>
    <property type="match status" value="1"/>
</dbReference>
<dbReference type="PROSITE" id="PS51184">
    <property type="entry name" value="JMJC"/>
    <property type="match status" value="1"/>
</dbReference>
<feature type="domain" description="JmjC" evidence="8">
    <location>
        <begin position="11"/>
        <end position="202"/>
    </location>
</feature>